<dbReference type="EMBL" id="JAQQAF010000007">
    <property type="protein sequence ID" value="KAJ8471020.1"/>
    <property type="molecule type" value="Genomic_DNA"/>
</dbReference>
<reference evidence="2 3" key="1">
    <citation type="submission" date="2022-12" db="EMBL/GenBank/DDBJ databases">
        <title>Chromosome-scale assembly of the Ensete ventricosum genome.</title>
        <authorList>
            <person name="Dussert Y."/>
            <person name="Stocks J."/>
            <person name="Wendawek A."/>
            <person name="Woldeyes F."/>
            <person name="Nichols R.A."/>
            <person name="Borrell J.S."/>
        </authorList>
    </citation>
    <scope>NUCLEOTIDE SEQUENCE [LARGE SCALE GENOMIC DNA]</scope>
    <source>
        <strain evidence="3">cv. Maze</strain>
        <tissue evidence="2">Seeds</tissue>
    </source>
</reference>
<feature type="transmembrane region" description="Helical" evidence="1">
    <location>
        <begin position="27"/>
        <end position="46"/>
    </location>
</feature>
<evidence type="ECO:0000256" key="1">
    <source>
        <dbReference type="SAM" id="Phobius"/>
    </source>
</evidence>
<keyword evidence="1" id="KW-0812">Transmembrane</keyword>
<comment type="caution">
    <text evidence="2">The sequence shown here is derived from an EMBL/GenBank/DDBJ whole genome shotgun (WGS) entry which is preliminary data.</text>
</comment>
<dbReference type="Proteomes" id="UP001222027">
    <property type="component" value="Unassembled WGS sequence"/>
</dbReference>
<keyword evidence="1" id="KW-0472">Membrane</keyword>
<protein>
    <submittedName>
        <fullName evidence="2">Uncharacterized protein</fullName>
    </submittedName>
</protein>
<dbReference type="AlphaFoldDB" id="A0AAV8QHC5"/>
<name>A0AAV8QHC5_ENSVE</name>
<keyword evidence="1" id="KW-1133">Transmembrane helix</keyword>
<gene>
    <name evidence="2" type="ORF">OPV22_025363</name>
</gene>
<organism evidence="2 3">
    <name type="scientific">Ensete ventricosum</name>
    <name type="common">Abyssinian banana</name>
    <name type="synonym">Musa ensete</name>
    <dbReference type="NCBI Taxonomy" id="4639"/>
    <lineage>
        <taxon>Eukaryota</taxon>
        <taxon>Viridiplantae</taxon>
        <taxon>Streptophyta</taxon>
        <taxon>Embryophyta</taxon>
        <taxon>Tracheophyta</taxon>
        <taxon>Spermatophyta</taxon>
        <taxon>Magnoliopsida</taxon>
        <taxon>Liliopsida</taxon>
        <taxon>Zingiberales</taxon>
        <taxon>Musaceae</taxon>
        <taxon>Ensete</taxon>
    </lineage>
</organism>
<sequence length="147" mass="15682">MEGPVPADRKVTEKAIQMEWRQHCSQVFHRAILCLLATVSLFTFGVESAGVISGRDSYQMLFQSWPVGKDASPEASCLDDIALHATYTITSPVKGDDSWACKAVVIGSSGRGICASVASLATSAVDEQTATHVCISLRRNGGCCNDD</sequence>
<evidence type="ECO:0000313" key="3">
    <source>
        <dbReference type="Proteomes" id="UP001222027"/>
    </source>
</evidence>
<evidence type="ECO:0000313" key="2">
    <source>
        <dbReference type="EMBL" id="KAJ8471020.1"/>
    </source>
</evidence>
<proteinExistence type="predicted"/>
<keyword evidence="3" id="KW-1185">Reference proteome</keyword>
<accession>A0AAV8QHC5</accession>